<dbReference type="Gene3D" id="3.40.50.1390">
    <property type="entry name" value="Resolvase, N-terminal catalytic domain"/>
    <property type="match status" value="1"/>
</dbReference>
<comment type="similarity">
    <text evidence="1">Belongs to the site-specific recombinase resolvase family.</text>
</comment>
<organism evidence="8">
    <name type="scientific">Alsobacter sp. KACC 23698</name>
    <dbReference type="NCBI Taxonomy" id="3149229"/>
    <lineage>
        <taxon>Bacteria</taxon>
        <taxon>Pseudomonadati</taxon>
        <taxon>Pseudomonadota</taxon>
        <taxon>Alphaproteobacteria</taxon>
        <taxon>Hyphomicrobiales</taxon>
        <taxon>Alsobacteraceae</taxon>
        <taxon>Alsobacter</taxon>
    </lineage>
</organism>
<dbReference type="PROSITE" id="PS00398">
    <property type="entry name" value="RECOMBINASES_2"/>
    <property type="match status" value="1"/>
</dbReference>
<dbReference type="PANTHER" id="PTHR30461">
    <property type="entry name" value="DNA-INVERTASE FROM LAMBDOID PROPHAGE"/>
    <property type="match status" value="1"/>
</dbReference>
<keyword evidence="4" id="KW-0233">DNA recombination</keyword>
<name>A0AAU7JJZ5_9HYPH</name>
<evidence type="ECO:0000256" key="4">
    <source>
        <dbReference type="ARBA" id="ARBA00023172"/>
    </source>
</evidence>
<evidence type="ECO:0000256" key="3">
    <source>
        <dbReference type="ARBA" id="ARBA00023125"/>
    </source>
</evidence>
<dbReference type="InterPro" id="IPR006118">
    <property type="entry name" value="Recombinase_CS"/>
</dbReference>
<dbReference type="InterPro" id="IPR006120">
    <property type="entry name" value="Resolvase_HTH_dom"/>
</dbReference>
<evidence type="ECO:0000256" key="2">
    <source>
        <dbReference type="ARBA" id="ARBA00022908"/>
    </source>
</evidence>
<dbReference type="InterPro" id="IPR006119">
    <property type="entry name" value="Resolv_N"/>
</dbReference>
<dbReference type="Pfam" id="PF00239">
    <property type="entry name" value="Resolvase"/>
    <property type="match status" value="1"/>
</dbReference>
<dbReference type="InterPro" id="IPR050639">
    <property type="entry name" value="SSR_resolvase"/>
</dbReference>
<dbReference type="PROSITE" id="PS00397">
    <property type="entry name" value="RECOMBINASES_1"/>
    <property type="match status" value="1"/>
</dbReference>
<dbReference type="PROSITE" id="PS51736">
    <property type="entry name" value="RECOMBINASES_3"/>
    <property type="match status" value="1"/>
</dbReference>
<dbReference type="GO" id="GO:0003677">
    <property type="term" value="F:DNA binding"/>
    <property type="evidence" value="ECO:0007669"/>
    <property type="project" value="UniProtKB-KW"/>
</dbReference>
<reference evidence="8" key="1">
    <citation type="submission" date="2024-05" db="EMBL/GenBank/DDBJ databases">
        <authorList>
            <person name="Kim S."/>
            <person name="Heo J."/>
            <person name="Choi H."/>
            <person name="Choi Y."/>
            <person name="Kwon S.-W."/>
            <person name="Kim Y."/>
        </authorList>
    </citation>
    <scope>NUCLEOTIDE SEQUENCE</scope>
    <source>
        <strain evidence="8">KACC 23698</strain>
    </source>
</reference>
<gene>
    <name evidence="8" type="ORF">ABEG18_08145</name>
</gene>
<dbReference type="EMBL" id="CP157484">
    <property type="protein sequence ID" value="XBO40723.1"/>
    <property type="molecule type" value="Genomic_DNA"/>
</dbReference>
<keyword evidence="2" id="KW-0229">DNA integration</keyword>
<dbReference type="RefSeq" id="WP_406857577.1">
    <property type="nucleotide sequence ID" value="NZ_CP157484.1"/>
</dbReference>
<evidence type="ECO:0000256" key="5">
    <source>
        <dbReference type="PIRSR" id="PIRSR606118-50"/>
    </source>
</evidence>
<accession>A0AAU7JJZ5</accession>
<dbReference type="AlphaFoldDB" id="A0AAU7JJZ5"/>
<dbReference type="Gene3D" id="1.10.10.60">
    <property type="entry name" value="Homeodomain-like"/>
    <property type="match status" value="1"/>
</dbReference>
<dbReference type="PANTHER" id="PTHR30461:SF26">
    <property type="entry name" value="RESOLVASE HOMOLOG YNEB"/>
    <property type="match status" value="1"/>
</dbReference>
<dbReference type="GO" id="GO:0000150">
    <property type="term" value="F:DNA strand exchange activity"/>
    <property type="evidence" value="ECO:0007669"/>
    <property type="project" value="InterPro"/>
</dbReference>
<dbReference type="SUPFAM" id="SSF46689">
    <property type="entry name" value="Homeodomain-like"/>
    <property type="match status" value="1"/>
</dbReference>
<dbReference type="CDD" id="cd03768">
    <property type="entry name" value="SR_ResInv"/>
    <property type="match status" value="1"/>
</dbReference>
<dbReference type="InterPro" id="IPR036162">
    <property type="entry name" value="Resolvase-like_N_sf"/>
</dbReference>
<dbReference type="InterPro" id="IPR009057">
    <property type="entry name" value="Homeodomain-like_sf"/>
</dbReference>
<dbReference type="SMART" id="SM00857">
    <property type="entry name" value="Resolvase"/>
    <property type="match status" value="1"/>
</dbReference>
<sequence>MTTTIGYARVSTTDQSTDGQVQRLKEAGCSVVRTEKVSARTREGRGELSSILDFARPGDKVVVTKLDRLGRSTRDVLNIVHELELKGAHVQILDPAISTEGPMGKVMLTVLGMVAEMELGFIRDRQRAGIEAAKAKGIYKGRPASLDRQRIVKMRSDGVGATEIAKAVGCSRAAIYKILNEGK</sequence>
<proteinExistence type="inferred from homology"/>
<protein>
    <submittedName>
        <fullName evidence="8">Recombinase family protein</fullName>
    </submittedName>
</protein>
<feature type="domain" description="Resolvase/invertase-type recombinase catalytic" evidence="7">
    <location>
        <begin position="3"/>
        <end position="137"/>
    </location>
</feature>
<dbReference type="SUPFAM" id="SSF53041">
    <property type="entry name" value="Resolvase-like"/>
    <property type="match status" value="1"/>
</dbReference>
<evidence type="ECO:0000256" key="1">
    <source>
        <dbReference type="ARBA" id="ARBA00009913"/>
    </source>
</evidence>
<evidence type="ECO:0000313" key="8">
    <source>
        <dbReference type="EMBL" id="XBO40723.1"/>
    </source>
</evidence>
<keyword evidence="3" id="KW-0238">DNA-binding</keyword>
<dbReference type="GO" id="GO:0015074">
    <property type="term" value="P:DNA integration"/>
    <property type="evidence" value="ECO:0007669"/>
    <property type="project" value="UniProtKB-KW"/>
</dbReference>
<feature type="active site" description="O-(5'-phospho-DNA)-serine intermediate" evidence="5 6">
    <location>
        <position position="11"/>
    </location>
</feature>
<evidence type="ECO:0000256" key="6">
    <source>
        <dbReference type="PROSITE-ProRule" id="PRU10137"/>
    </source>
</evidence>
<dbReference type="Pfam" id="PF02796">
    <property type="entry name" value="HTH_7"/>
    <property type="match status" value="1"/>
</dbReference>
<evidence type="ECO:0000259" key="7">
    <source>
        <dbReference type="PROSITE" id="PS51736"/>
    </source>
</evidence>